<keyword evidence="2" id="KW-0378">Hydrolase</keyword>
<keyword evidence="3" id="KW-0408">Iron</keyword>
<dbReference type="Pfam" id="PF00149">
    <property type="entry name" value="Metallophos"/>
    <property type="match status" value="1"/>
</dbReference>
<comment type="caution">
    <text evidence="6">The sequence shown here is derived from an EMBL/GenBank/DDBJ whole genome shotgun (WGS) entry which is preliminary data.</text>
</comment>
<dbReference type="InterPro" id="IPR004843">
    <property type="entry name" value="Calcineurin-like_PHP"/>
</dbReference>
<dbReference type="Gene3D" id="3.60.21.10">
    <property type="match status" value="1"/>
</dbReference>
<feature type="domain" description="Calcineurin-like phosphoesterase" evidence="5">
    <location>
        <begin position="4"/>
        <end position="192"/>
    </location>
</feature>
<dbReference type="AlphaFoldDB" id="A0A9X1DED1"/>
<sequence length="241" mass="27015">MALIFHVSDLHFGAEDKAALAWFAREAQAQRPDAIIVTGDLTMRARRREFRAAQDWLETLPAPLSIEVGNHDLPFFNLFARFADPYGRFERLERDIERRLDLPGLDIIPLRTTARVQWRLDWSKGHMTPARVEQAKGSLVRAHGPIRLIACHHPLIEPETRGTARTHGGREALEALALAGADGILSGHVHDPYDRTIEIEGQPVRLIGAGTLSERVRDSRPSYNAIRTEGEALAVEIRYAA</sequence>
<protein>
    <submittedName>
        <fullName evidence="6">Metallophosphoesterase</fullName>
    </submittedName>
</protein>
<dbReference type="PANTHER" id="PTHR42988">
    <property type="entry name" value="PHOSPHOHYDROLASE"/>
    <property type="match status" value="1"/>
</dbReference>
<dbReference type="SUPFAM" id="SSF56300">
    <property type="entry name" value="Metallo-dependent phosphatases"/>
    <property type="match status" value="1"/>
</dbReference>
<proteinExistence type="inferred from homology"/>
<dbReference type="GO" id="GO:0046872">
    <property type="term" value="F:metal ion binding"/>
    <property type="evidence" value="ECO:0007669"/>
    <property type="project" value="UniProtKB-KW"/>
</dbReference>
<evidence type="ECO:0000313" key="7">
    <source>
        <dbReference type="Proteomes" id="UP001138757"/>
    </source>
</evidence>
<dbReference type="EMBL" id="JAHGAW010000012">
    <property type="protein sequence ID" value="MBT2188665.1"/>
    <property type="molecule type" value="Genomic_DNA"/>
</dbReference>
<gene>
    <name evidence="6" type="ORF">KK488_17060</name>
</gene>
<evidence type="ECO:0000256" key="3">
    <source>
        <dbReference type="ARBA" id="ARBA00023004"/>
    </source>
</evidence>
<dbReference type="Proteomes" id="UP001138757">
    <property type="component" value="Unassembled WGS sequence"/>
</dbReference>
<evidence type="ECO:0000256" key="2">
    <source>
        <dbReference type="ARBA" id="ARBA00022801"/>
    </source>
</evidence>
<keyword evidence="7" id="KW-1185">Reference proteome</keyword>
<dbReference type="PANTHER" id="PTHR42988:SF2">
    <property type="entry name" value="CYCLIC NUCLEOTIDE PHOSPHODIESTERASE CBUA0032-RELATED"/>
    <property type="match status" value="1"/>
</dbReference>
<evidence type="ECO:0000256" key="4">
    <source>
        <dbReference type="ARBA" id="ARBA00025742"/>
    </source>
</evidence>
<accession>A0A9X1DED1</accession>
<dbReference type="InterPro" id="IPR050884">
    <property type="entry name" value="CNP_phosphodiesterase-III"/>
</dbReference>
<comment type="similarity">
    <text evidence="4">Belongs to the cyclic nucleotide phosphodiesterase class-III family.</text>
</comment>
<organism evidence="6 7">
    <name type="scientific">Sphingobium nicotianae</name>
    <dbReference type="NCBI Taxonomy" id="2782607"/>
    <lineage>
        <taxon>Bacteria</taxon>
        <taxon>Pseudomonadati</taxon>
        <taxon>Pseudomonadota</taxon>
        <taxon>Alphaproteobacteria</taxon>
        <taxon>Sphingomonadales</taxon>
        <taxon>Sphingomonadaceae</taxon>
        <taxon>Sphingobium</taxon>
    </lineage>
</organism>
<evidence type="ECO:0000313" key="6">
    <source>
        <dbReference type="EMBL" id="MBT2188665.1"/>
    </source>
</evidence>
<reference evidence="6" key="1">
    <citation type="submission" date="2021-05" db="EMBL/GenBank/DDBJ databases">
        <title>Genome of Sphingobium sp. strain.</title>
        <authorList>
            <person name="Fan R."/>
        </authorList>
    </citation>
    <scope>NUCLEOTIDE SEQUENCE</scope>
    <source>
        <strain evidence="6">H33</strain>
    </source>
</reference>
<dbReference type="GO" id="GO:0016787">
    <property type="term" value="F:hydrolase activity"/>
    <property type="evidence" value="ECO:0007669"/>
    <property type="project" value="UniProtKB-KW"/>
</dbReference>
<dbReference type="InterPro" id="IPR029052">
    <property type="entry name" value="Metallo-depent_PP-like"/>
</dbReference>
<keyword evidence="1" id="KW-0479">Metal-binding</keyword>
<evidence type="ECO:0000259" key="5">
    <source>
        <dbReference type="Pfam" id="PF00149"/>
    </source>
</evidence>
<name>A0A9X1DED1_9SPHN</name>
<evidence type="ECO:0000256" key="1">
    <source>
        <dbReference type="ARBA" id="ARBA00022723"/>
    </source>
</evidence>